<dbReference type="EMBL" id="AVOT02098476">
    <property type="protein sequence ID" value="MBW0576476.1"/>
    <property type="molecule type" value="Genomic_DNA"/>
</dbReference>
<comment type="caution">
    <text evidence="1">The sequence shown here is derived from an EMBL/GenBank/DDBJ whole genome shotgun (WGS) entry which is preliminary data.</text>
</comment>
<protein>
    <submittedName>
        <fullName evidence="1">Uncharacterized protein</fullName>
    </submittedName>
</protein>
<evidence type="ECO:0000313" key="2">
    <source>
        <dbReference type="Proteomes" id="UP000765509"/>
    </source>
</evidence>
<dbReference type="Proteomes" id="UP000765509">
    <property type="component" value="Unassembled WGS sequence"/>
</dbReference>
<sequence length="219" mass="25466">MWTKKRQDQVQKWKVFLKKDTAGGCQICPHSPRSAPTNLDVSFESELIHDIISWAEPFSSGSNKNLSVPIQKLVQRSKSRGVGNIPKALAGGHELLLKHQELSGLVEDHRALRRMDPILLQRQGENPICAKDIPKLKEWTTLSGEGEYNNIEFTRTIDILQKDFHLPDEIIVGKLHSLSTRTAKKWYYKLRQDHGKHDWPWWKSEIITKWAKHSWRFKM</sequence>
<dbReference type="AlphaFoldDB" id="A0A9Q3KAA2"/>
<name>A0A9Q3KAA2_9BASI</name>
<keyword evidence="2" id="KW-1185">Reference proteome</keyword>
<reference evidence="1" key="1">
    <citation type="submission" date="2021-03" db="EMBL/GenBank/DDBJ databases">
        <title>Draft genome sequence of rust myrtle Austropuccinia psidii MF-1, a brazilian biotype.</title>
        <authorList>
            <person name="Quecine M.C."/>
            <person name="Pachon D.M.R."/>
            <person name="Bonatelli M.L."/>
            <person name="Correr F.H."/>
            <person name="Franceschini L.M."/>
            <person name="Leite T.F."/>
            <person name="Margarido G.R.A."/>
            <person name="Almeida C.A."/>
            <person name="Ferrarezi J.A."/>
            <person name="Labate C.A."/>
        </authorList>
    </citation>
    <scope>NUCLEOTIDE SEQUENCE</scope>
    <source>
        <strain evidence="1">MF-1</strain>
    </source>
</reference>
<proteinExistence type="predicted"/>
<gene>
    <name evidence="1" type="ORF">O181_116191</name>
</gene>
<evidence type="ECO:0000313" key="1">
    <source>
        <dbReference type="EMBL" id="MBW0576476.1"/>
    </source>
</evidence>
<organism evidence="1 2">
    <name type="scientific">Austropuccinia psidii MF-1</name>
    <dbReference type="NCBI Taxonomy" id="1389203"/>
    <lineage>
        <taxon>Eukaryota</taxon>
        <taxon>Fungi</taxon>
        <taxon>Dikarya</taxon>
        <taxon>Basidiomycota</taxon>
        <taxon>Pucciniomycotina</taxon>
        <taxon>Pucciniomycetes</taxon>
        <taxon>Pucciniales</taxon>
        <taxon>Sphaerophragmiaceae</taxon>
        <taxon>Austropuccinia</taxon>
    </lineage>
</organism>
<accession>A0A9Q3KAA2</accession>